<feature type="compositionally biased region" description="Polar residues" evidence="1">
    <location>
        <begin position="977"/>
        <end position="997"/>
    </location>
</feature>
<feature type="compositionally biased region" description="Basic and acidic residues" evidence="1">
    <location>
        <begin position="999"/>
        <end position="1009"/>
    </location>
</feature>
<dbReference type="STRING" id="1537102.L1LC48"/>
<dbReference type="AlphaFoldDB" id="L1LC48"/>
<keyword evidence="3" id="KW-1185">Reference proteome</keyword>
<accession>L1LC48</accession>
<dbReference type="EMBL" id="ACOU01000004">
    <property type="protein sequence ID" value="EKX72849.1"/>
    <property type="molecule type" value="Genomic_DNA"/>
</dbReference>
<dbReference type="KEGG" id="beq:BEWA_014080"/>
<organism evidence="2 3">
    <name type="scientific">Theileria equi strain WA</name>
    <dbReference type="NCBI Taxonomy" id="1537102"/>
    <lineage>
        <taxon>Eukaryota</taxon>
        <taxon>Sar</taxon>
        <taxon>Alveolata</taxon>
        <taxon>Apicomplexa</taxon>
        <taxon>Aconoidasida</taxon>
        <taxon>Piroplasmida</taxon>
        <taxon>Theileriidae</taxon>
        <taxon>Theileria</taxon>
    </lineage>
</organism>
<dbReference type="VEuPathDB" id="PiroplasmaDB:BEWA_014080"/>
<proteinExistence type="predicted"/>
<dbReference type="Proteomes" id="UP000031512">
    <property type="component" value="Unassembled WGS sequence"/>
</dbReference>
<feature type="region of interest" description="Disordered" evidence="1">
    <location>
        <begin position="929"/>
        <end position="1097"/>
    </location>
</feature>
<evidence type="ECO:0000313" key="3">
    <source>
        <dbReference type="Proteomes" id="UP000031512"/>
    </source>
</evidence>
<feature type="compositionally biased region" description="Polar residues" evidence="1">
    <location>
        <begin position="954"/>
        <end position="966"/>
    </location>
</feature>
<dbReference type="GeneID" id="15804484"/>
<dbReference type="RefSeq" id="XP_004832301.1">
    <property type="nucleotide sequence ID" value="XM_004832244.1"/>
</dbReference>
<reference evidence="2 3" key="1">
    <citation type="journal article" date="2012" name="BMC Genomics">
        <title>Comparative genomic analysis and phylogenetic position of Theileria equi.</title>
        <authorList>
            <person name="Kappmeyer L.S."/>
            <person name="Thiagarajan M."/>
            <person name="Herndon D.R."/>
            <person name="Ramsay J.D."/>
            <person name="Caler E."/>
            <person name="Djikeng A."/>
            <person name="Gillespie J.J."/>
            <person name="Lau A.O."/>
            <person name="Roalson E.H."/>
            <person name="Silva J.C."/>
            <person name="Silva M.G."/>
            <person name="Suarez C.E."/>
            <person name="Ueti M.W."/>
            <person name="Nene V.M."/>
            <person name="Mealey R.H."/>
            <person name="Knowles D.P."/>
            <person name="Brayton K.A."/>
        </authorList>
    </citation>
    <scope>NUCLEOTIDE SEQUENCE [LARGE SCALE GENOMIC DNA]</scope>
    <source>
        <strain evidence="2 3">WA</strain>
    </source>
</reference>
<gene>
    <name evidence="2" type="ORF">BEWA_014080</name>
</gene>
<feature type="compositionally biased region" description="Polar residues" evidence="1">
    <location>
        <begin position="1030"/>
        <end position="1049"/>
    </location>
</feature>
<name>L1LC48_THEEQ</name>
<sequence length="1170" mass="128941">MSNEWLKLGISNKCNVTCNCSYKDGPFVAKREDALPSDIGFTRYTHSLSSGGPFTLKRELAKGGGQIGVTPGSDTEIQTVTEVSVYYWNGEPDNPILLGIKKSSLQDDSNQPKYYGKLLSVWGPSQVEGLEEQQALDHQNCQHNSAIPFDIKNPLLFSASNSECLNSRTQVISSNGSRQIGKDDRYLIEYYKINNVNVKISRATYNNEDTTVTPPNIPISQIRVYYWSKRPSEPLMVEFKPRGRWESVWFERLTHAGTVWESICKIDSEAFYSEPKKLDSIPQFIKRLDKVSCTINHAVKIDISKKDVRYCHEKCSNKRIYSKRVSSEIPNYIIYEHISAIDNEKTFTISSIYNDIIKQDIGDLVLNLYNIEKLIVFFPTCNERVPVAIHIEHMVGPIKEDKWLERTSDDNWRDVTIDFQGKTGDVVALKGLMDKIREDTEACNQYHLPNTQHTSALAGKVPTLDDETVDVSLKNDLGGDDLGYGDEEYYEVKEEDKLEIPTLSALQSSPQGITIDIRRKLSEDGGTYIPPNGQIVQLSREEYPLGSGFYKFTHKSPSGGSFKVKEVKYDGKTINHSRLQFDNASDIEHLAVWYWSGDTSMNSPLLTEVKVRAGEYKYSKNEGGNNWVQHARDSSEEKRPFQGESLEHTLDGLNCQHNNAVTMDLSFQNSEERSKKHTSSGNGNRYCCIYHKETSAKRITVTPHEVSCTEHSNNSTHIPYFKHDVTCAGKVKLAKIKYYPNGSNNSIRKRIKLEDNDFPIEGSLTVSAFYCTGEAPVLIYLEYNGKKDHLKGWYKKGTQDTDPWGRVAGNISTKTPYGIKSCSDERFKALVKELSSFGCKYGQCPEYTKLSFPQDFGRSSATGREPPVVNDGKTGGDIGEDCLKTLVNLGITGSVVASAVGIETLRTTLELARKAIDALPTENHTTKGYFAPVMGSQGSGAAGSSGPKIPEGQNFVQNAQDSSSENLKSEPALKAVNGSSVAPTQQPSAYGDSNSGKNAKAEGLPKIDELPQAEEAVSRYSESSEKEQNVVKSEISQLTKTSLQATETQGEGIRPGPAPAGGGGGETSKADPPAEGQPKVAGSTSSASQPPGEPKSPQAIVAETAATATGLGVIFGSSSGTLAGAGGLTGFGWWIYKRSRGDPWVRHGYPRVFKECAILSMHRSTCGLLL</sequence>
<evidence type="ECO:0000256" key="1">
    <source>
        <dbReference type="SAM" id="MobiDB-lite"/>
    </source>
</evidence>
<protein>
    <submittedName>
        <fullName evidence="2">Uncharacterized protein</fullName>
    </submittedName>
</protein>
<comment type="caution">
    <text evidence="2">The sequence shown here is derived from an EMBL/GenBank/DDBJ whole genome shotgun (WGS) entry which is preliminary data.</text>
</comment>
<evidence type="ECO:0000313" key="2">
    <source>
        <dbReference type="EMBL" id="EKX72849.1"/>
    </source>
</evidence>